<accession>A0AAD9WZF7</accession>
<name>A0AAD9WZF7_9ROSI</name>
<organism evidence="9 10">
    <name type="scientific">Dipteronia dyeriana</name>
    <dbReference type="NCBI Taxonomy" id="168575"/>
    <lineage>
        <taxon>Eukaryota</taxon>
        <taxon>Viridiplantae</taxon>
        <taxon>Streptophyta</taxon>
        <taxon>Embryophyta</taxon>
        <taxon>Tracheophyta</taxon>
        <taxon>Spermatophyta</taxon>
        <taxon>Magnoliopsida</taxon>
        <taxon>eudicotyledons</taxon>
        <taxon>Gunneridae</taxon>
        <taxon>Pentapetalae</taxon>
        <taxon>rosids</taxon>
        <taxon>malvids</taxon>
        <taxon>Sapindales</taxon>
        <taxon>Sapindaceae</taxon>
        <taxon>Hippocastanoideae</taxon>
        <taxon>Acereae</taxon>
        <taxon>Dipteronia</taxon>
    </lineage>
</organism>
<gene>
    <name evidence="9" type="ORF">Ddye_015596</name>
</gene>
<comment type="caution">
    <text evidence="9">The sequence shown here is derived from an EMBL/GenBank/DDBJ whole genome shotgun (WGS) entry which is preliminary data.</text>
</comment>
<comment type="pathway">
    <text evidence="2">Carbohydrate metabolism; glyoxylate cycle; (S)-malate from isocitrate: step 2/2.</text>
</comment>
<dbReference type="InterPro" id="IPR011076">
    <property type="entry name" value="Malate_synth_sf"/>
</dbReference>
<comment type="subcellular location">
    <subcellularLocation>
        <location evidence="1">Glyoxysome</location>
    </subcellularLocation>
</comment>
<dbReference type="SUPFAM" id="SSF51645">
    <property type="entry name" value="Malate synthase G"/>
    <property type="match status" value="2"/>
</dbReference>
<evidence type="ECO:0000313" key="9">
    <source>
        <dbReference type="EMBL" id="KAK2648107.1"/>
    </source>
</evidence>
<dbReference type="EMBL" id="JANJYI010000005">
    <property type="protein sequence ID" value="KAK2648107.1"/>
    <property type="molecule type" value="Genomic_DNA"/>
</dbReference>
<dbReference type="InterPro" id="IPR006252">
    <property type="entry name" value="Malate_synthA"/>
</dbReference>
<evidence type="ECO:0000256" key="5">
    <source>
        <dbReference type="ARBA" id="ARBA00022453"/>
    </source>
</evidence>
<comment type="similarity">
    <text evidence="3">Belongs to the malate synthase family.</text>
</comment>
<dbReference type="AlphaFoldDB" id="A0AAD9WZF7"/>
<dbReference type="GO" id="GO:0004474">
    <property type="term" value="F:malate synthase activity"/>
    <property type="evidence" value="ECO:0007669"/>
    <property type="project" value="UniProtKB-EC"/>
</dbReference>
<keyword evidence="6" id="KW-0576">Peroxisome</keyword>
<dbReference type="EC" id="2.3.3.9" evidence="4"/>
<dbReference type="InterPro" id="IPR001465">
    <property type="entry name" value="Malate_synthase_TIM"/>
</dbReference>
<evidence type="ECO:0000256" key="7">
    <source>
        <dbReference type="SAM" id="MobiDB-lite"/>
    </source>
</evidence>
<evidence type="ECO:0000256" key="4">
    <source>
        <dbReference type="ARBA" id="ARBA00012636"/>
    </source>
</evidence>
<dbReference type="GO" id="GO:0006097">
    <property type="term" value="P:glyoxylate cycle"/>
    <property type="evidence" value="ECO:0007669"/>
    <property type="project" value="InterPro"/>
</dbReference>
<sequence length="120" mass="13185">MREGDWSCAPVPPAIADHMVEITGPVERKMVINALNSGAKVFMAAQIPIRDDPTVNEVALDHVKKSKLREVRAGHDGTWAAHRGLILVCMKAFDDNMGNAPNQIQTNKREDAANITEENL</sequence>
<feature type="domain" description="Malate synthase TIM barrel" evidence="8">
    <location>
        <begin position="43"/>
        <end position="120"/>
    </location>
</feature>
<evidence type="ECO:0000256" key="2">
    <source>
        <dbReference type="ARBA" id="ARBA00004757"/>
    </source>
</evidence>
<evidence type="ECO:0000259" key="8">
    <source>
        <dbReference type="Pfam" id="PF01274"/>
    </source>
</evidence>
<dbReference type="Pfam" id="PF01274">
    <property type="entry name" value="MS_TIM-barrel"/>
    <property type="match status" value="1"/>
</dbReference>
<evidence type="ECO:0000256" key="3">
    <source>
        <dbReference type="ARBA" id="ARBA00006394"/>
    </source>
</evidence>
<feature type="region of interest" description="Disordered" evidence="7">
    <location>
        <begin position="99"/>
        <end position="120"/>
    </location>
</feature>
<protein>
    <recommendedName>
        <fullName evidence="4">malate synthase</fullName>
        <ecNumber evidence="4">2.3.3.9</ecNumber>
    </recommendedName>
</protein>
<dbReference type="PANTHER" id="PTHR42902">
    <property type="entry name" value="MALATE SYNTHASE"/>
    <property type="match status" value="1"/>
</dbReference>
<evidence type="ECO:0000256" key="1">
    <source>
        <dbReference type="ARBA" id="ARBA00004130"/>
    </source>
</evidence>
<dbReference type="PANTHER" id="PTHR42902:SF1">
    <property type="entry name" value="MALATE SYNTHASE 1-RELATED"/>
    <property type="match status" value="1"/>
</dbReference>
<keyword evidence="10" id="KW-1185">Reference proteome</keyword>
<dbReference type="InterPro" id="IPR046363">
    <property type="entry name" value="MS_N_TIM-barrel_dom"/>
</dbReference>
<reference evidence="9" key="1">
    <citation type="journal article" date="2023" name="Plant J.">
        <title>Genome sequences and population genomics provide insights into the demographic history, inbreeding, and mutation load of two 'living fossil' tree species of Dipteronia.</title>
        <authorList>
            <person name="Feng Y."/>
            <person name="Comes H.P."/>
            <person name="Chen J."/>
            <person name="Zhu S."/>
            <person name="Lu R."/>
            <person name="Zhang X."/>
            <person name="Li P."/>
            <person name="Qiu J."/>
            <person name="Olsen K.M."/>
            <person name="Qiu Y."/>
        </authorList>
    </citation>
    <scope>NUCLEOTIDE SEQUENCE</scope>
    <source>
        <strain evidence="9">KIB01</strain>
    </source>
</reference>
<evidence type="ECO:0000313" key="10">
    <source>
        <dbReference type="Proteomes" id="UP001280121"/>
    </source>
</evidence>
<evidence type="ECO:0000256" key="6">
    <source>
        <dbReference type="ARBA" id="ARBA00023140"/>
    </source>
</evidence>
<proteinExistence type="inferred from homology"/>
<dbReference type="GO" id="GO:0009514">
    <property type="term" value="C:glyoxysome"/>
    <property type="evidence" value="ECO:0007669"/>
    <property type="project" value="UniProtKB-SubCell"/>
</dbReference>
<dbReference type="Proteomes" id="UP001280121">
    <property type="component" value="Unassembled WGS sequence"/>
</dbReference>
<dbReference type="Gene3D" id="3.20.20.360">
    <property type="entry name" value="Malate synthase, domain 3"/>
    <property type="match status" value="2"/>
</dbReference>
<keyword evidence="5" id="KW-0330">Glyoxysome</keyword>